<evidence type="ECO:0000256" key="4">
    <source>
        <dbReference type="ARBA" id="ARBA00022618"/>
    </source>
</evidence>
<dbReference type="InterPro" id="IPR005548">
    <property type="entry name" value="Cell_div_FtsQ/DivIB_C"/>
</dbReference>
<keyword evidence="2 9" id="KW-1003">Cell membrane</keyword>
<organism evidence="11 12">
    <name type="scientific">Marinomonas mediterranea (strain ATCC 700492 / JCM 21426 / NBRC 103028 / MMB-1)</name>
    <dbReference type="NCBI Taxonomy" id="717774"/>
    <lineage>
        <taxon>Bacteria</taxon>
        <taxon>Pseudomonadati</taxon>
        <taxon>Pseudomonadota</taxon>
        <taxon>Gammaproteobacteria</taxon>
        <taxon>Oceanospirillales</taxon>
        <taxon>Oceanospirillaceae</taxon>
        <taxon>Marinomonas</taxon>
    </lineage>
</organism>
<dbReference type="KEGG" id="mme:Marme_2519"/>
<dbReference type="Gene3D" id="3.40.50.11690">
    <property type="entry name" value="Cell division protein FtsQ/DivIB"/>
    <property type="match status" value="1"/>
</dbReference>
<dbReference type="HOGENOM" id="CLU_064041_0_0_6"/>
<comment type="subcellular location">
    <subcellularLocation>
        <location evidence="9">Cell inner membrane</location>
        <topology evidence="9">Single-pass type II membrane protein</topology>
    </subcellularLocation>
    <subcellularLocation>
        <location evidence="1">Membrane</location>
    </subcellularLocation>
    <text evidence="9">Localizes to the division septum.</text>
</comment>
<evidence type="ECO:0000256" key="5">
    <source>
        <dbReference type="ARBA" id="ARBA00022692"/>
    </source>
</evidence>
<dbReference type="PATRIC" id="fig|717774.3.peg.2604"/>
<dbReference type="InterPro" id="IPR034746">
    <property type="entry name" value="POTRA"/>
</dbReference>
<dbReference type="Pfam" id="PF03799">
    <property type="entry name" value="FtsQ_DivIB_C"/>
    <property type="match status" value="1"/>
</dbReference>
<dbReference type="PANTHER" id="PTHR35851:SF1">
    <property type="entry name" value="CELL DIVISION PROTEIN FTSQ"/>
    <property type="match status" value="1"/>
</dbReference>
<proteinExistence type="inferred from homology"/>
<feature type="domain" description="POTRA" evidence="10">
    <location>
        <begin position="31"/>
        <end position="100"/>
    </location>
</feature>
<keyword evidence="4 9" id="KW-0132">Cell division</keyword>
<dbReference type="STRING" id="717774.Marme_2519"/>
<dbReference type="HAMAP" id="MF_00911">
    <property type="entry name" value="FtsQ_subfam"/>
    <property type="match status" value="1"/>
</dbReference>
<dbReference type="InterPro" id="IPR013685">
    <property type="entry name" value="POTRA_FtsQ_type"/>
</dbReference>
<name>F2JVW5_MARM1</name>
<evidence type="ECO:0000256" key="7">
    <source>
        <dbReference type="ARBA" id="ARBA00023136"/>
    </source>
</evidence>
<keyword evidence="12" id="KW-1185">Reference proteome</keyword>
<sequence length="229" mass="25836" precursor="true">MRLAALLGAISLIVFAIFQGEQDSSPNERWFAVKKIEIEGRLINAKRQELEIAYDVLLGESLLTLSLSQAETVAVSPEWVASARIRKVWPDKIVVEVKEHQPIAYWNSRQIVTSNGEVISPRHGETLPLANLKGPDSSSQVVLDQFGLMSQMLSNSSLRIKELVLEKRGAWNIKFQNDVYVKLGRDKVLERLQRFIAVYKSDLSGKIENVLSVDARYPHGVAVQWNEKL</sequence>
<comment type="similarity">
    <text evidence="9">Belongs to the FtsQ/DivIB family. FtsQ subfamily.</text>
</comment>
<evidence type="ECO:0000313" key="11">
    <source>
        <dbReference type="EMBL" id="ADZ91751.1"/>
    </source>
</evidence>
<dbReference type="GO" id="GO:0090529">
    <property type="term" value="P:cell septum assembly"/>
    <property type="evidence" value="ECO:0007669"/>
    <property type="project" value="InterPro"/>
</dbReference>
<keyword evidence="5 9" id="KW-0812">Transmembrane</keyword>
<dbReference type="InterPro" id="IPR045335">
    <property type="entry name" value="FtsQ_C_sf"/>
</dbReference>
<keyword evidence="3 9" id="KW-0997">Cell inner membrane</keyword>
<evidence type="ECO:0000313" key="12">
    <source>
        <dbReference type="Proteomes" id="UP000001062"/>
    </source>
</evidence>
<evidence type="ECO:0000256" key="9">
    <source>
        <dbReference type="HAMAP-Rule" id="MF_00911"/>
    </source>
</evidence>
<dbReference type="eggNOG" id="COG1589">
    <property type="taxonomic scope" value="Bacteria"/>
</dbReference>
<gene>
    <name evidence="9" type="primary">ftsQ</name>
    <name evidence="11" type="ordered locus">Marme_2519</name>
</gene>
<keyword evidence="8 9" id="KW-0131">Cell cycle</keyword>
<keyword evidence="7 9" id="KW-0472">Membrane</keyword>
<dbReference type="GO" id="GO:0032153">
    <property type="term" value="C:cell division site"/>
    <property type="evidence" value="ECO:0007669"/>
    <property type="project" value="UniProtKB-UniRule"/>
</dbReference>
<dbReference type="Gene3D" id="3.10.20.310">
    <property type="entry name" value="membrane protein fhac"/>
    <property type="match status" value="1"/>
</dbReference>
<comment type="function">
    <text evidence="9">Essential cell division protein. May link together the upstream cell division proteins, which are predominantly cytoplasmic, with the downstream cell division proteins, which are predominantly periplasmic. May control correct divisome assembly.</text>
</comment>
<keyword evidence="6 9" id="KW-1133">Transmembrane helix</keyword>
<protein>
    <recommendedName>
        <fullName evidence="9">Cell division protein FtsQ</fullName>
    </recommendedName>
</protein>
<evidence type="ECO:0000256" key="1">
    <source>
        <dbReference type="ARBA" id="ARBA00004370"/>
    </source>
</evidence>
<evidence type="ECO:0000256" key="3">
    <source>
        <dbReference type="ARBA" id="ARBA00022519"/>
    </source>
</evidence>
<dbReference type="AlphaFoldDB" id="F2JVW5"/>
<evidence type="ECO:0000256" key="2">
    <source>
        <dbReference type="ARBA" id="ARBA00022475"/>
    </source>
</evidence>
<dbReference type="Pfam" id="PF08478">
    <property type="entry name" value="POTRA_1"/>
    <property type="match status" value="1"/>
</dbReference>
<accession>F2JVW5</accession>
<evidence type="ECO:0000259" key="10">
    <source>
        <dbReference type="PROSITE" id="PS51779"/>
    </source>
</evidence>
<dbReference type="RefSeq" id="WP_013661655.1">
    <property type="nucleotide sequence ID" value="NC_015276.1"/>
</dbReference>
<dbReference type="PANTHER" id="PTHR35851">
    <property type="entry name" value="CELL DIVISION PROTEIN FTSQ"/>
    <property type="match status" value="1"/>
</dbReference>
<dbReference type="PROSITE" id="PS51779">
    <property type="entry name" value="POTRA"/>
    <property type="match status" value="1"/>
</dbReference>
<comment type="subunit">
    <text evidence="9">Part of a complex composed of FtsB, FtsL and FtsQ.</text>
</comment>
<dbReference type="GO" id="GO:0005886">
    <property type="term" value="C:plasma membrane"/>
    <property type="evidence" value="ECO:0007669"/>
    <property type="project" value="UniProtKB-SubCell"/>
</dbReference>
<dbReference type="EMBL" id="CP002583">
    <property type="protein sequence ID" value="ADZ91751.1"/>
    <property type="molecule type" value="Genomic_DNA"/>
</dbReference>
<dbReference type="GO" id="GO:0043093">
    <property type="term" value="P:FtsZ-dependent cytokinesis"/>
    <property type="evidence" value="ECO:0007669"/>
    <property type="project" value="UniProtKB-UniRule"/>
</dbReference>
<evidence type="ECO:0000256" key="6">
    <source>
        <dbReference type="ARBA" id="ARBA00022989"/>
    </source>
</evidence>
<dbReference type="OrthoDB" id="9790370at2"/>
<reference evidence="11 12" key="1">
    <citation type="journal article" date="2012" name="Stand. Genomic Sci.">
        <title>Complete genome sequence of the melanogenic marine bacterium Marinomonas mediterranea type strain (MMB-1(T)).</title>
        <authorList>
            <person name="Lucas-Elio P."/>
            <person name="Goodwin L."/>
            <person name="Woyke T."/>
            <person name="Pitluck S."/>
            <person name="Nolan M."/>
            <person name="Kyrpides N.C."/>
            <person name="Detter J.C."/>
            <person name="Copeland A."/>
            <person name="Teshima H."/>
            <person name="Bruce D."/>
            <person name="Detter C."/>
            <person name="Tapia R."/>
            <person name="Han S."/>
            <person name="Land M.L."/>
            <person name="Ivanova N."/>
            <person name="Mikhailova N."/>
            <person name="Johnston A.W."/>
            <person name="Sanchez-Amat A."/>
        </authorList>
    </citation>
    <scope>NUCLEOTIDE SEQUENCE [LARGE SCALE GENOMIC DNA]</scope>
    <source>
        <strain evidence="12">ATCC 700492 / JCM 21426 / NBRC 103028 / MMB-1</strain>
    </source>
</reference>
<dbReference type="Proteomes" id="UP000001062">
    <property type="component" value="Chromosome"/>
</dbReference>
<evidence type="ECO:0000256" key="8">
    <source>
        <dbReference type="ARBA" id="ARBA00023306"/>
    </source>
</evidence>
<dbReference type="InterPro" id="IPR026579">
    <property type="entry name" value="FtsQ"/>
</dbReference>